<dbReference type="CTD" id="100130958"/>
<feature type="coiled-coil region" evidence="4">
    <location>
        <begin position="117"/>
        <end position="144"/>
    </location>
</feature>
<dbReference type="Proteomes" id="UP000504623">
    <property type="component" value="Unplaced"/>
</dbReference>
<accession>A0A9B0T9E7</accession>
<keyword evidence="3" id="KW-0469">Meiosis</keyword>
<sequence length="360" mass="40398">MRTNCQPGTPNKRMPRAEILSIPLLPWSTDWRLYLYACVLQSPFTPRKRLDQSLASAHTQVLHWKMAGSSETLKMEPLGGADEAEEAEGQAKSLKTTDDLLAMVAKLQKEGSLEPQIEDLIHRINALQQAKRKASEEVGEALALWEALHRELDSMNVEKVHLEEILSKKQETLRILHLHCQKDHAGQRVDVEEQLEELMGQHKDLWEFHMLEQRLIREMGALECSKAQLLTDETVVRAKLEEVGRRLHSPLEVQEALAWNNQPLLQNPETTAFRLPAELELVQHQVPAQAQAAPEDEACKGETWVEVRVQSQIPTGQDLLPSAVCENNGEPPLELALLPPKPPGSPSQSLPGNKGPHFLG</sequence>
<dbReference type="OrthoDB" id="8931744at2759"/>
<evidence type="ECO:0000256" key="1">
    <source>
        <dbReference type="ARBA" id="ARBA00010094"/>
    </source>
</evidence>
<dbReference type="GO" id="GO:0000795">
    <property type="term" value="C:synaptonemal complex"/>
    <property type="evidence" value="ECO:0007669"/>
    <property type="project" value="InterPro"/>
</dbReference>
<evidence type="ECO:0000256" key="5">
    <source>
        <dbReference type="SAM" id="MobiDB-lite"/>
    </source>
</evidence>
<proteinExistence type="inferred from homology"/>
<gene>
    <name evidence="7" type="primary">SYCE1L</name>
</gene>
<dbReference type="AlphaFoldDB" id="A0A9B0T9E7"/>
<comment type="similarity">
    <text evidence="1">Belongs to the SYCE family.</text>
</comment>
<evidence type="ECO:0000256" key="4">
    <source>
        <dbReference type="SAM" id="Coils"/>
    </source>
</evidence>
<dbReference type="RefSeq" id="XP_006860367.1">
    <property type="nucleotide sequence ID" value="XM_006860305.1"/>
</dbReference>
<keyword evidence="2 4" id="KW-0175">Coiled coil</keyword>
<evidence type="ECO:0000256" key="2">
    <source>
        <dbReference type="ARBA" id="ARBA00023054"/>
    </source>
</evidence>
<feature type="region of interest" description="Disordered" evidence="5">
    <location>
        <begin position="319"/>
        <end position="360"/>
    </location>
</feature>
<evidence type="ECO:0000313" key="6">
    <source>
        <dbReference type="Proteomes" id="UP000504623"/>
    </source>
</evidence>
<dbReference type="GO" id="GO:0007130">
    <property type="term" value="P:synaptonemal complex assembly"/>
    <property type="evidence" value="ECO:0007669"/>
    <property type="project" value="InterPro"/>
</dbReference>
<evidence type="ECO:0000313" key="7">
    <source>
        <dbReference type="RefSeq" id="XP_006860367.1"/>
    </source>
</evidence>
<dbReference type="PANTHER" id="PTHR21731:SF1">
    <property type="entry name" value="SYNAPTONEMAL COMPLEX CENTRAL ELEMENT PROTEIN 1-LIKE"/>
    <property type="match status" value="1"/>
</dbReference>
<dbReference type="Pfam" id="PF15233">
    <property type="entry name" value="SYCE1"/>
    <property type="match status" value="1"/>
</dbReference>
<evidence type="ECO:0000256" key="3">
    <source>
        <dbReference type="ARBA" id="ARBA00023254"/>
    </source>
</evidence>
<dbReference type="GeneID" id="102842581"/>
<name>A0A9B0T9E7_CHRAS</name>
<keyword evidence="6" id="KW-1185">Reference proteome</keyword>
<protein>
    <submittedName>
        <fullName evidence="7">Synaptonemal complex central element protein 1-like</fullName>
    </submittedName>
</protein>
<reference evidence="7" key="1">
    <citation type="submission" date="2025-08" db="UniProtKB">
        <authorList>
            <consortium name="RefSeq"/>
        </authorList>
    </citation>
    <scope>IDENTIFICATION</scope>
    <source>
        <tissue evidence="7">Spleen</tissue>
    </source>
</reference>
<dbReference type="PANTHER" id="PTHR21731">
    <property type="entry name" value="SYNAPTONEMAL COMPLEX CENTRAL ELEMENT PROTEIN 1-LIKE"/>
    <property type="match status" value="1"/>
</dbReference>
<dbReference type="InterPro" id="IPR026676">
    <property type="entry name" value="SYCE1"/>
</dbReference>
<organism evidence="6 7">
    <name type="scientific">Chrysochloris asiatica</name>
    <name type="common">Cape golden mole</name>
    <dbReference type="NCBI Taxonomy" id="185453"/>
    <lineage>
        <taxon>Eukaryota</taxon>
        <taxon>Metazoa</taxon>
        <taxon>Chordata</taxon>
        <taxon>Craniata</taxon>
        <taxon>Vertebrata</taxon>
        <taxon>Euteleostomi</taxon>
        <taxon>Mammalia</taxon>
        <taxon>Eutheria</taxon>
        <taxon>Afrotheria</taxon>
        <taxon>Chrysochloridae</taxon>
        <taxon>Chrysochlorinae</taxon>
        <taxon>Chrysochloris</taxon>
    </lineage>
</organism>